<name>A0ABM0JYW6_APLCA</name>
<comment type="similarity">
    <text evidence="1">Belongs to the sulfotransferase 1 family.</text>
</comment>
<dbReference type="PANTHER" id="PTHR11783">
    <property type="entry name" value="SULFOTRANSFERASE SULT"/>
    <property type="match status" value="1"/>
</dbReference>
<protein>
    <submittedName>
        <fullName evidence="5 6">Sulfotransferase 1C4</fullName>
    </submittedName>
</protein>
<sequence>MAETNTALDILESARAKMAKLHTETVNGMILMKFQGADIKSVVDKIGALEINSDDVILDGYQRSGNHWTYEILRLILDEKAKVGDSTYFESCLDFMSTETLEKVVPTLPSPRLLTSHYWPEYLPRQATEKRARFIFLFRNPKDAWVSWYRLTSSYKNENLGFFGSWDEFFELQMAGEFLWSSYFDFVLKTEAFIAAHPELPVHLLQYEELKAEPVRVIRELCRFLGRDESVAEAIEEATRFDSMKSVLKQGKVGQLEKAILKENTDVVLYKGTSGGWKDYFSPSQNERFHRCFKEKLAGSKLGEMLGKNLG</sequence>
<evidence type="ECO:0000259" key="3">
    <source>
        <dbReference type="Pfam" id="PF00685"/>
    </source>
</evidence>
<dbReference type="Proteomes" id="UP000694888">
    <property type="component" value="Unplaced"/>
</dbReference>
<keyword evidence="2" id="KW-0808">Transferase</keyword>
<accession>A0ABM0JYW6</accession>
<dbReference type="InterPro" id="IPR027417">
    <property type="entry name" value="P-loop_NTPase"/>
</dbReference>
<evidence type="ECO:0000256" key="1">
    <source>
        <dbReference type="ARBA" id="ARBA00005771"/>
    </source>
</evidence>
<dbReference type="SUPFAM" id="SSF52540">
    <property type="entry name" value="P-loop containing nucleoside triphosphate hydrolases"/>
    <property type="match status" value="1"/>
</dbReference>
<keyword evidence="4" id="KW-1185">Reference proteome</keyword>
<feature type="domain" description="Sulfotransferase" evidence="3">
    <location>
        <begin position="54"/>
        <end position="300"/>
    </location>
</feature>
<evidence type="ECO:0000313" key="5">
    <source>
        <dbReference type="RefSeq" id="XP_005104788.1"/>
    </source>
</evidence>
<evidence type="ECO:0000256" key="2">
    <source>
        <dbReference type="ARBA" id="ARBA00022679"/>
    </source>
</evidence>
<dbReference type="Pfam" id="PF00685">
    <property type="entry name" value="Sulfotransfer_1"/>
    <property type="match status" value="1"/>
</dbReference>
<dbReference type="InterPro" id="IPR000863">
    <property type="entry name" value="Sulfotransferase_dom"/>
</dbReference>
<gene>
    <name evidence="5 6" type="primary">LOC101852110</name>
</gene>
<reference evidence="5 6" key="1">
    <citation type="submission" date="2025-05" db="UniProtKB">
        <authorList>
            <consortium name="RefSeq"/>
        </authorList>
    </citation>
    <scope>IDENTIFICATION</scope>
</reference>
<proteinExistence type="inferred from homology"/>
<dbReference type="Gene3D" id="3.40.50.300">
    <property type="entry name" value="P-loop containing nucleotide triphosphate hydrolases"/>
    <property type="match status" value="1"/>
</dbReference>
<organism evidence="4 5">
    <name type="scientific">Aplysia californica</name>
    <name type="common">California sea hare</name>
    <dbReference type="NCBI Taxonomy" id="6500"/>
    <lineage>
        <taxon>Eukaryota</taxon>
        <taxon>Metazoa</taxon>
        <taxon>Spiralia</taxon>
        <taxon>Lophotrochozoa</taxon>
        <taxon>Mollusca</taxon>
        <taxon>Gastropoda</taxon>
        <taxon>Heterobranchia</taxon>
        <taxon>Euthyneura</taxon>
        <taxon>Tectipleura</taxon>
        <taxon>Aplysiida</taxon>
        <taxon>Aplysioidea</taxon>
        <taxon>Aplysiidae</taxon>
        <taxon>Aplysia</taxon>
    </lineage>
</organism>
<dbReference type="GeneID" id="101852110"/>
<dbReference type="RefSeq" id="XP_005104788.1">
    <property type="nucleotide sequence ID" value="XM_005104731.3"/>
</dbReference>
<dbReference type="RefSeq" id="XP_005104789.1">
    <property type="nucleotide sequence ID" value="XM_005104732.3"/>
</dbReference>
<evidence type="ECO:0000313" key="4">
    <source>
        <dbReference type="Proteomes" id="UP000694888"/>
    </source>
</evidence>
<evidence type="ECO:0000313" key="6">
    <source>
        <dbReference type="RefSeq" id="XP_005104789.1"/>
    </source>
</evidence>